<feature type="compositionally biased region" description="Low complexity" evidence="1">
    <location>
        <begin position="70"/>
        <end position="81"/>
    </location>
</feature>
<organism evidence="2">
    <name type="scientific">mine drainage metagenome</name>
    <dbReference type="NCBI Taxonomy" id="410659"/>
    <lineage>
        <taxon>unclassified sequences</taxon>
        <taxon>metagenomes</taxon>
        <taxon>ecological metagenomes</taxon>
    </lineage>
</organism>
<dbReference type="EMBL" id="MLJW01002504">
    <property type="protein sequence ID" value="OIQ74456.1"/>
    <property type="molecule type" value="Genomic_DNA"/>
</dbReference>
<reference evidence="2" key="1">
    <citation type="submission" date="2016-10" db="EMBL/GenBank/DDBJ databases">
        <title>Sequence of Gallionella enrichment culture.</title>
        <authorList>
            <person name="Poehlein A."/>
            <person name="Muehling M."/>
            <person name="Daniel R."/>
        </authorList>
    </citation>
    <scope>NUCLEOTIDE SEQUENCE</scope>
</reference>
<feature type="compositionally biased region" description="Basic residues" evidence="1">
    <location>
        <begin position="140"/>
        <end position="151"/>
    </location>
</feature>
<feature type="region of interest" description="Disordered" evidence="1">
    <location>
        <begin position="1"/>
        <end position="185"/>
    </location>
</feature>
<proteinExistence type="predicted"/>
<comment type="caution">
    <text evidence="2">The sequence shown here is derived from an EMBL/GenBank/DDBJ whole genome shotgun (WGS) entry which is preliminary data.</text>
</comment>
<gene>
    <name evidence="2" type="ORF">GALL_438940</name>
</gene>
<evidence type="ECO:0000256" key="1">
    <source>
        <dbReference type="SAM" id="MobiDB-lite"/>
    </source>
</evidence>
<dbReference type="AlphaFoldDB" id="A0A1J5PUC9"/>
<accession>A0A1J5PUC9</accession>
<evidence type="ECO:0000313" key="2">
    <source>
        <dbReference type="EMBL" id="OIQ74456.1"/>
    </source>
</evidence>
<name>A0A1J5PUC9_9ZZZZ</name>
<protein>
    <submittedName>
        <fullName evidence="2">Uncharacterized protein</fullName>
    </submittedName>
</protein>
<sequence length="233" mass="25117">MRKPIRRPAPAGGNALVRAKARHPPAAGLGNPALRSLLAPPRPGLGTPGDAVPDHPESLRRGHRFRRHGPGAPAAAGFSRGSHFHAGKGTEIRSGSVAPAMRRSRVPPCQPGHGAGRVQHPRRTDRPVPDGQRPALPYRPVRRRDRNHPHLRCGQPAQPVPGGRNPPATGARVPAGFHGGHPFPPEFPRTVRGRPLPLPHLQGGQQRQRAGRHRMVSAAVLRCDRHPVRLPAR</sequence>